<feature type="non-terminal residue" evidence="1">
    <location>
        <position position="1"/>
    </location>
</feature>
<evidence type="ECO:0000313" key="1">
    <source>
        <dbReference type="EMBL" id="EFK96096.1"/>
    </source>
</evidence>
<dbReference type="InterPro" id="IPR003724">
    <property type="entry name" value="CblAdoTrfase_CobA"/>
</dbReference>
<dbReference type="AlphaFoldDB" id="D9PK19"/>
<sequence>PRVIEIADLVTEMRVVKHYFAKGVRARIGIEK</sequence>
<reference evidence="1" key="2">
    <citation type="journal article" date="2011" name="Microb. Ecol.">
        <title>Taxonomic and Functional Metagenomic Profiling of the Microbial Community in the Anoxic Sediment of a Sub-saline Shallow Lake (Laguna de Carrizo, Central Spain).</title>
        <authorList>
            <person name="Ferrer M."/>
            <person name="Guazzaroni M.E."/>
            <person name="Richter M."/>
            <person name="Garcia-Salamanca A."/>
            <person name="Yarza P."/>
            <person name="Suarez-Suarez A."/>
            <person name="Solano J."/>
            <person name="Alcaide M."/>
            <person name="van Dillewijn P."/>
            <person name="Molina-Henares M.A."/>
            <person name="Lopez-Cortes N."/>
            <person name="Al-Ramahi Y."/>
            <person name="Guerrero C."/>
            <person name="Acosta A."/>
            <person name="de Eugenio L.I."/>
            <person name="Martinez V."/>
            <person name="Marques S."/>
            <person name="Rojo F."/>
            <person name="Santero E."/>
            <person name="Genilloud O."/>
            <person name="Perez-Perez J."/>
            <person name="Rossello-Mora R."/>
            <person name="Ramos J.L."/>
        </authorList>
    </citation>
    <scope>NUCLEOTIDE SEQUENCE</scope>
</reference>
<organism evidence="1">
    <name type="scientific">sediment metagenome</name>
    <dbReference type="NCBI Taxonomy" id="749907"/>
    <lineage>
        <taxon>unclassified sequences</taxon>
        <taxon>metagenomes</taxon>
        <taxon>ecological metagenomes</taxon>
    </lineage>
</organism>
<reference evidence="1" key="1">
    <citation type="submission" date="2010-07" db="EMBL/GenBank/DDBJ databases">
        <authorList>
            <consortium name="CONSOLIDER consortium CSD2007-00005"/>
            <person name="Guazzaroni M.-E."/>
            <person name="Richter M."/>
            <person name="Garcia-Salamanca A."/>
            <person name="Yarza P."/>
            <person name="Ferrer M."/>
        </authorList>
    </citation>
    <scope>NUCLEOTIDE SEQUENCE</scope>
</reference>
<comment type="caution">
    <text evidence="1">The sequence shown here is derived from an EMBL/GenBank/DDBJ whole genome shotgun (WGS) entry which is preliminary data.</text>
</comment>
<name>D9PK19_9ZZZZ</name>
<dbReference type="GO" id="GO:0009236">
    <property type="term" value="P:cobalamin biosynthetic process"/>
    <property type="evidence" value="ECO:0007669"/>
    <property type="project" value="InterPro"/>
</dbReference>
<dbReference type="Gene3D" id="3.40.50.300">
    <property type="entry name" value="P-loop containing nucleotide triphosphate hydrolases"/>
    <property type="match status" value="1"/>
</dbReference>
<proteinExistence type="predicted"/>
<dbReference type="SUPFAM" id="SSF52540">
    <property type="entry name" value="P-loop containing nucleoside triphosphate hydrolases"/>
    <property type="match status" value="1"/>
</dbReference>
<dbReference type="InterPro" id="IPR027417">
    <property type="entry name" value="P-loop_NTPase"/>
</dbReference>
<protein>
    <submittedName>
        <fullName evidence="1">Adenosylcobalamin biosynthesis, ATP:cob(I)alamin adenosyltransferase CobA/CobO/ButR</fullName>
        <ecNumber evidence="1">2.5.1.17</ecNumber>
    </submittedName>
</protein>
<dbReference type="GO" id="GO:0008817">
    <property type="term" value="F:corrinoid adenosyltransferase activity"/>
    <property type="evidence" value="ECO:0007669"/>
    <property type="project" value="UniProtKB-EC"/>
</dbReference>
<dbReference type="Pfam" id="PF02572">
    <property type="entry name" value="CobA_CobO_BtuR"/>
    <property type="match status" value="1"/>
</dbReference>
<gene>
    <name evidence="1" type="ORF">LDC_1884</name>
</gene>
<dbReference type="GO" id="GO:0005524">
    <property type="term" value="F:ATP binding"/>
    <property type="evidence" value="ECO:0007669"/>
    <property type="project" value="InterPro"/>
</dbReference>
<dbReference type="EMBL" id="ADZX01000575">
    <property type="protein sequence ID" value="EFK96096.1"/>
    <property type="molecule type" value="Genomic_DNA"/>
</dbReference>
<dbReference type="EC" id="2.5.1.17" evidence="1"/>
<keyword evidence="1" id="KW-0808">Transferase</keyword>
<accession>D9PK19</accession>